<feature type="domain" description="Cation efflux protein transmembrane" evidence="11">
    <location>
        <begin position="231"/>
        <end position="474"/>
    </location>
</feature>
<keyword evidence="6 10" id="KW-1133">Transmembrane helix</keyword>
<accession>A0ABM3JEQ0</accession>
<keyword evidence="5" id="KW-0862">Zinc</keyword>
<evidence type="ECO:0000256" key="6">
    <source>
        <dbReference type="ARBA" id="ARBA00022989"/>
    </source>
</evidence>
<dbReference type="InterPro" id="IPR002524">
    <property type="entry name" value="Cation_efflux"/>
</dbReference>
<dbReference type="SUPFAM" id="SSF161111">
    <property type="entry name" value="Cation efflux protein transmembrane domain-like"/>
    <property type="match status" value="1"/>
</dbReference>
<dbReference type="RefSeq" id="XP_049307679.1">
    <property type="nucleotide sequence ID" value="XM_049451722.1"/>
</dbReference>
<dbReference type="InterPro" id="IPR050681">
    <property type="entry name" value="CDF/SLC30A"/>
</dbReference>
<evidence type="ECO:0000259" key="11">
    <source>
        <dbReference type="Pfam" id="PF01545"/>
    </source>
</evidence>
<evidence type="ECO:0000256" key="4">
    <source>
        <dbReference type="ARBA" id="ARBA00022692"/>
    </source>
</evidence>
<dbReference type="RefSeq" id="XP_049307678.1">
    <property type="nucleotide sequence ID" value="XM_049451721.1"/>
</dbReference>
<evidence type="ECO:0000256" key="8">
    <source>
        <dbReference type="ARBA" id="ARBA00023136"/>
    </source>
</evidence>
<feature type="domain" description="Cation efflux protein cytoplasmic" evidence="12">
    <location>
        <begin position="483"/>
        <end position="553"/>
    </location>
</feature>
<keyword evidence="7" id="KW-0406">Ion transport</keyword>
<protein>
    <submittedName>
        <fullName evidence="14 15">Zinc transporter 2</fullName>
    </submittedName>
</protein>
<dbReference type="Gene3D" id="1.20.1510.10">
    <property type="entry name" value="Cation efflux protein transmembrane domain"/>
    <property type="match status" value="1"/>
</dbReference>
<feature type="compositionally biased region" description="Low complexity" evidence="9">
    <location>
        <begin position="20"/>
        <end position="31"/>
    </location>
</feature>
<evidence type="ECO:0000313" key="15">
    <source>
        <dbReference type="RefSeq" id="XP_049307679.1"/>
    </source>
</evidence>
<dbReference type="PANTHER" id="PTHR11562">
    <property type="entry name" value="CATION EFFLUX PROTEIN/ ZINC TRANSPORTER"/>
    <property type="match status" value="1"/>
</dbReference>
<dbReference type="NCBIfam" id="TIGR01297">
    <property type="entry name" value="CDF"/>
    <property type="match status" value="1"/>
</dbReference>
<keyword evidence="13" id="KW-1185">Reference proteome</keyword>
<evidence type="ECO:0000259" key="12">
    <source>
        <dbReference type="Pfam" id="PF16916"/>
    </source>
</evidence>
<evidence type="ECO:0000256" key="7">
    <source>
        <dbReference type="ARBA" id="ARBA00023065"/>
    </source>
</evidence>
<dbReference type="PANTHER" id="PTHR11562:SF84">
    <property type="entry name" value="LD05335P"/>
    <property type="match status" value="1"/>
</dbReference>
<name>A0ABM3JEQ0_BACDO</name>
<evidence type="ECO:0000313" key="14">
    <source>
        <dbReference type="RefSeq" id="XP_049307678.1"/>
    </source>
</evidence>
<keyword evidence="5" id="KW-0864">Zinc transport</keyword>
<feature type="transmembrane region" description="Helical" evidence="10">
    <location>
        <begin position="332"/>
        <end position="353"/>
    </location>
</feature>
<evidence type="ECO:0000256" key="5">
    <source>
        <dbReference type="ARBA" id="ARBA00022906"/>
    </source>
</evidence>
<keyword evidence="4 10" id="KW-0812">Transmembrane</keyword>
<organism evidence="13 15">
    <name type="scientific">Bactrocera dorsalis</name>
    <name type="common">Oriental fruit fly</name>
    <name type="synonym">Dacus dorsalis</name>
    <dbReference type="NCBI Taxonomy" id="27457"/>
    <lineage>
        <taxon>Eukaryota</taxon>
        <taxon>Metazoa</taxon>
        <taxon>Ecdysozoa</taxon>
        <taxon>Arthropoda</taxon>
        <taxon>Hexapoda</taxon>
        <taxon>Insecta</taxon>
        <taxon>Pterygota</taxon>
        <taxon>Neoptera</taxon>
        <taxon>Endopterygota</taxon>
        <taxon>Diptera</taxon>
        <taxon>Brachycera</taxon>
        <taxon>Muscomorpha</taxon>
        <taxon>Tephritoidea</taxon>
        <taxon>Tephritidae</taxon>
        <taxon>Bactrocera</taxon>
        <taxon>Bactrocera</taxon>
    </lineage>
</organism>
<keyword evidence="8 10" id="KW-0472">Membrane</keyword>
<feature type="transmembrane region" description="Helical" evidence="10">
    <location>
        <begin position="446"/>
        <end position="466"/>
    </location>
</feature>
<dbReference type="InterPro" id="IPR058533">
    <property type="entry name" value="Cation_efflux_TM"/>
</dbReference>
<comment type="similarity">
    <text evidence="2">Belongs to the cation diffusion facilitator (CDF) transporter (TC 2.A.4) family. SLC30A subfamily.</text>
</comment>
<dbReference type="InterPro" id="IPR027469">
    <property type="entry name" value="Cation_efflux_TMD_sf"/>
</dbReference>
<dbReference type="InterPro" id="IPR027470">
    <property type="entry name" value="Cation_efflux_CTD"/>
</dbReference>
<evidence type="ECO:0000256" key="10">
    <source>
        <dbReference type="SAM" id="Phobius"/>
    </source>
</evidence>
<feature type="transmembrane region" description="Helical" evidence="10">
    <location>
        <begin position="231"/>
        <end position="255"/>
    </location>
</feature>
<dbReference type="Proteomes" id="UP001652620">
    <property type="component" value="Chromosome 3"/>
</dbReference>
<evidence type="ECO:0000256" key="2">
    <source>
        <dbReference type="ARBA" id="ARBA00008873"/>
    </source>
</evidence>
<feature type="transmembrane region" description="Helical" evidence="10">
    <location>
        <begin position="301"/>
        <end position="320"/>
    </location>
</feature>
<reference evidence="14 15" key="1">
    <citation type="submission" date="2025-05" db="UniProtKB">
        <authorList>
            <consortium name="RefSeq"/>
        </authorList>
    </citation>
    <scope>IDENTIFICATION</scope>
    <source>
        <tissue evidence="14 15">Adult</tissue>
    </source>
</reference>
<feature type="transmembrane region" description="Helical" evidence="10">
    <location>
        <begin position="420"/>
        <end position="440"/>
    </location>
</feature>
<feature type="region of interest" description="Disordered" evidence="9">
    <location>
        <begin position="52"/>
        <end position="101"/>
    </location>
</feature>
<keyword evidence="3" id="KW-0813">Transport</keyword>
<dbReference type="Pfam" id="PF01545">
    <property type="entry name" value="Cation_efflux"/>
    <property type="match status" value="1"/>
</dbReference>
<feature type="compositionally biased region" description="Low complexity" evidence="9">
    <location>
        <begin position="70"/>
        <end position="97"/>
    </location>
</feature>
<comment type="subcellular location">
    <subcellularLocation>
        <location evidence="1">Membrane</location>
        <topology evidence="1">Multi-pass membrane protein</topology>
    </subcellularLocation>
</comment>
<evidence type="ECO:0000256" key="1">
    <source>
        <dbReference type="ARBA" id="ARBA00004141"/>
    </source>
</evidence>
<feature type="transmembrane region" description="Helical" evidence="10">
    <location>
        <begin position="261"/>
        <end position="280"/>
    </location>
</feature>
<feature type="region of interest" description="Disordered" evidence="9">
    <location>
        <begin position="1"/>
        <end position="31"/>
    </location>
</feature>
<evidence type="ECO:0000256" key="9">
    <source>
        <dbReference type="SAM" id="MobiDB-lite"/>
    </source>
</evidence>
<evidence type="ECO:0000313" key="13">
    <source>
        <dbReference type="Proteomes" id="UP001652620"/>
    </source>
</evidence>
<dbReference type="Pfam" id="PF16916">
    <property type="entry name" value="ZT_dimer"/>
    <property type="match status" value="1"/>
</dbReference>
<gene>
    <name evidence="14 15" type="primary">LOC105233354</name>
</gene>
<proteinExistence type="inferred from homology"/>
<sequence length="557" mass="59092">MSKYQLLLEPSATGDEDAPTTGVDNNNRTTTTTTHASLHNAAENLQVLLYTDSSNDSSSSSGGGGRARVVRNSNNNNNRSGSNSNSMNSHSSGSSSSWEYSPFDSVSANSNNNNNSINQTKAAAMSRATATITTTTGTAVALSLADMEAKTSSTSLLLDAYEADDTTMEVPLLGGNDNSDYHDHAHQQFTTASAAANNDAAAAAAATCHCQLPGFGANLHTKSTQDAKFKILLAITLCCVFMIVEFLGGYMAGSLAIMTDAAHLASDCISFVIGLVAIWLGGRPPDDRMSFGYKRMEVMGAIVSILGIWILTATLIIMAMERLYSNDFDLKADTMMVISGIGILINIVMVFILHGSALTHGAAHGHSHAHAHAHSHSHSHSAAADNALVQVNGSNGGGGNEFKKCDSAENLNLRAAMIHVIGDLVQSIGVFLASILILIYPSAKFADPLCTLLFSVIVFMTTVRLFRESVGILLDAVPSSISLRSLALDLADIEGVKSVHHLNVWSHTNNHSVMMVHLVIDFLSDSNTVLQRATQVACGSKYDIKHCTIQIERSTST</sequence>
<dbReference type="GeneID" id="105233354"/>
<evidence type="ECO:0000256" key="3">
    <source>
        <dbReference type="ARBA" id="ARBA00022448"/>
    </source>
</evidence>